<dbReference type="Gene3D" id="1.10.443.10">
    <property type="entry name" value="Intergrase catalytic core"/>
    <property type="match status" value="1"/>
</dbReference>
<dbReference type="InterPro" id="IPR011010">
    <property type="entry name" value="DNA_brk_join_enz"/>
</dbReference>
<sequence length="645" mass="73764">MTQKAYWGHVHWGREWLQDLLSRNDTTNLSEEDLALFNDPAFKNAFDDIPNHLSAQVLAWYLSWSGFRKNLGRSTIEGIHTAFKKLWEQVIGSVLQPKHNTKRQRKSSGLPARNWTGVALKGSIKNKLSADGVDRDHSLAMKKEHMDKILTWAKSDCPEIGSALHFIYVVLANMPISNVHISDDVKKQVTKRLKFLAFASMAWIIWTRCCELVKLKRRDIQMDTERIDSILVKYMRGEQDALTIDDMDEYCEIHLQHRKGWQKKEDKSFRGIDLHVNHYKILPRPDLTSCDTFFWLSIWIRWVEYVHLGRPMEAEDFVFPAMGANGVVQPGEPLTQDNVQKMLSEATAGSSIEGKYSTHCFCRGGVQHWFIRAPNDEKWPMDVVRFWGGWAEGEQLNTLMHYLLDELHAYEHDYSGALHRVPLKNNPSLAGDRALYAPALRKELASFQTSVLGDIKDVRGALTNLDAKVSRIEDMLQCLTEAVTVSNHIGLRHFSFSCAPTQVFITQLSPAASTTSNASSPLDLMSCKPVIPNVPPRNCSYKMPRGKAWKEVVRHWQEGAPELNLHVPLKDWPYEYTRGQNHGLHSKYNQQRIIATEFLDQYGSNEAAFTAAYNTSLKGIKALLEAIKAARQKRGDMEIRRRHSE</sequence>
<reference evidence="3" key="2">
    <citation type="submission" date="2015-01" db="EMBL/GenBank/DDBJ databases">
        <title>Evolutionary Origins and Diversification of the Mycorrhizal Mutualists.</title>
        <authorList>
            <consortium name="DOE Joint Genome Institute"/>
            <consortium name="Mycorrhizal Genomics Consortium"/>
            <person name="Kohler A."/>
            <person name="Kuo A."/>
            <person name="Nagy L.G."/>
            <person name="Floudas D."/>
            <person name="Copeland A."/>
            <person name="Barry K.W."/>
            <person name="Cichocki N."/>
            <person name="Veneault-Fourrey C."/>
            <person name="LaButti K."/>
            <person name="Lindquist E.A."/>
            <person name="Lipzen A."/>
            <person name="Lundell T."/>
            <person name="Morin E."/>
            <person name="Murat C."/>
            <person name="Riley R."/>
            <person name="Ohm R."/>
            <person name="Sun H."/>
            <person name="Tunlid A."/>
            <person name="Henrissat B."/>
            <person name="Grigoriev I.V."/>
            <person name="Hibbett D.S."/>
            <person name="Martin F."/>
        </authorList>
    </citation>
    <scope>NUCLEOTIDE SEQUENCE [LARGE SCALE GENOMIC DNA]</scope>
    <source>
        <strain evidence="3">Foug A</strain>
    </source>
</reference>
<dbReference type="GO" id="GO:0006310">
    <property type="term" value="P:DNA recombination"/>
    <property type="evidence" value="ECO:0007669"/>
    <property type="project" value="UniProtKB-KW"/>
</dbReference>
<dbReference type="AlphaFoldDB" id="A0A0C2ZYA5"/>
<evidence type="ECO:0000256" key="1">
    <source>
        <dbReference type="ARBA" id="ARBA00023172"/>
    </source>
</evidence>
<dbReference type="SUPFAM" id="SSF56349">
    <property type="entry name" value="DNA breaking-rejoining enzymes"/>
    <property type="match status" value="1"/>
</dbReference>
<keyword evidence="1" id="KW-0233">DNA recombination</keyword>
<evidence type="ECO:0000313" key="3">
    <source>
        <dbReference type="Proteomes" id="UP000053989"/>
    </source>
</evidence>
<dbReference type="GO" id="GO:0003677">
    <property type="term" value="F:DNA binding"/>
    <property type="evidence" value="ECO:0007669"/>
    <property type="project" value="InterPro"/>
</dbReference>
<dbReference type="OrthoDB" id="164951at2759"/>
<name>A0A0C2ZYA5_9AGAM</name>
<dbReference type="GO" id="GO:0015074">
    <property type="term" value="P:DNA integration"/>
    <property type="evidence" value="ECO:0007669"/>
    <property type="project" value="InterPro"/>
</dbReference>
<proteinExistence type="predicted"/>
<dbReference type="HOGENOM" id="CLU_013901_0_1_1"/>
<accession>A0A0C2ZYA5</accession>
<dbReference type="EMBL" id="KN822017">
    <property type="protein sequence ID" value="KIM66428.1"/>
    <property type="molecule type" value="Genomic_DNA"/>
</dbReference>
<evidence type="ECO:0000313" key="2">
    <source>
        <dbReference type="EMBL" id="KIM66428.1"/>
    </source>
</evidence>
<reference evidence="2 3" key="1">
    <citation type="submission" date="2014-04" db="EMBL/GenBank/DDBJ databases">
        <authorList>
            <consortium name="DOE Joint Genome Institute"/>
            <person name="Kuo A."/>
            <person name="Kohler A."/>
            <person name="Nagy L.G."/>
            <person name="Floudas D."/>
            <person name="Copeland A."/>
            <person name="Barry K.W."/>
            <person name="Cichocki N."/>
            <person name="Veneault-Fourrey C."/>
            <person name="LaButti K."/>
            <person name="Lindquist E.A."/>
            <person name="Lipzen A."/>
            <person name="Lundell T."/>
            <person name="Morin E."/>
            <person name="Murat C."/>
            <person name="Sun H."/>
            <person name="Tunlid A."/>
            <person name="Henrissat B."/>
            <person name="Grigoriev I.V."/>
            <person name="Hibbett D.S."/>
            <person name="Martin F."/>
            <person name="Nordberg H.P."/>
            <person name="Cantor M.N."/>
            <person name="Hua S.X."/>
        </authorList>
    </citation>
    <scope>NUCLEOTIDE SEQUENCE [LARGE SCALE GENOMIC DNA]</scope>
    <source>
        <strain evidence="2 3">Foug A</strain>
    </source>
</reference>
<dbReference type="STRING" id="1036808.A0A0C2ZYA5"/>
<dbReference type="Proteomes" id="UP000053989">
    <property type="component" value="Unassembled WGS sequence"/>
</dbReference>
<keyword evidence="3" id="KW-1185">Reference proteome</keyword>
<organism evidence="2 3">
    <name type="scientific">Scleroderma citrinum Foug A</name>
    <dbReference type="NCBI Taxonomy" id="1036808"/>
    <lineage>
        <taxon>Eukaryota</taxon>
        <taxon>Fungi</taxon>
        <taxon>Dikarya</taxon>
        <taxon>Basidiomycota</taxon>
        <taxon>Agaricomycotina</taxon>
        <taxon>Agaricomycetes</taxon>
        <taxon>Agaricomycetidae</taxon>
        <taxon>Boletales</taxon>
        <taxon>Sclerodermatineae</taxon>
        <taxon>Sclerodermataceae</taxon>
        <taxon>Scleroderma</taxon>
    </lineage>
</organism>
<dbReference type="InterPro" id="IPR013762">
    <property type="entry name" value="Integrase-like_cat_sf"/>
</dbReference>
<gene>
    <name evidence="2" type="ORF">SCLCIDRAFT_110418</name>
</gene>
<dbReference type="InParanoid" id="A0A0C2ZYA5"/>
<protein>
    <submittedName>
        <fullName evidence="2">Uncharacterized protein</fullName>
    </submittedName>
</protein>